<keyword evidence="5" id="KW-1185">Reference proteome</keyword>
<name>A0A975CEI0_9BURK</name>
<dbReference type="GO" id="GO:0005829">
    <property type="term" value="C:cytosol"/>
    <property type="evidence" value="ECO:0007669"/>
    <property type="project" value="TreeGrafter"/>
</dbReference>
<keyword evidence="3" id="KW-0203">Cytokinin biosynthesis</keyword>
<dbReference type="Pfam" id="PF03641">
    <property type="entry name" value="Lysine_decarbox"/>
    <property type="match status" value="1"/>
</dbReference>
<dbReference type="PANTHER" id="PTHR31223:SF70">
    <property type="entry name" value="LOG FAMILY PROTEIN YJL055W"/>
    <property type="match status" value="1"/>
</dbReference>
<reference evidence="4" key="1">
    <citation type="submission" date="2021-03" db="EMBL/GenBank/DDBJ databases">
        <title>Ottowia sp. 27C isolated from the cloaca of a Giant Asian pond turtle (Heosemys grandis).</title>
        <authorList>
            <person name="Spergser J."/>
            <person name="Busse H.-J."/>
        </authorList>
    </citation>
    <scope>NUCLEOTIDE SEQUENCE</scope>
    <source>
        <strain evidence="4">27C</strain>
    </source>
</reference>
<dbReference type="Gene3D" id="3.40.50.450">
    <property type="match status" value="1"/>
</dbReference>
<accession>A0A975CEI0</accession>
<proteinExistence type="inferred from homology"/>
<sequence>MNSETSPGPAFSICVYCGSRPGADEAFSATAAQIGEWIGARGGQLVYGGGRSGLMGVVADATLAAGGRVVGVIPRTLVEREHAHRGCTELHIVETMHERKRIMAERADAFLALPGGIGTFEEFFETWTWRQLGYHDKPIGLLNQNGYYDAMLRFINHSVDSGFMDGSQMRLIETGTQWLALLEKLVEAAGFPTPDQLHVV</sequence>
<evidence type="ECO:0000313" key="4">
    <source>
        <dbReference type="EMBL" id="QTD44064.1"/>
    </source>
</evidence>
<dbReference type="KEGG" id="otd:J1M35_13070"/>
<evidence type="ECO:0000313" key="5">
    <source>
        <dbReference type="Proteomes" id="UP000663903"/>
    </source>
</evidence>
<comment type="catalytic activity">
    <reaction evidence="1">
        <text>AMP + H2O = D-ribose 5-phosphate + adenine</text>
        <dbReference type="Rhea" id="RHEA:20129"/>
        <dbReference type="ChEBI" id="CHEBI:15377"/>
        <dbReference type="ChEBI" id="CHEBI:16708"/>
        <dbReference type="ChEBI" id="CHEBI:78346"/>
        <dbReference type="ChEBI" id="CHEBI:456215"/>
        <dbReference type="EC" id="3.2.2.4"/>
    </reaction>
</comment>
<evidence type="ECO:0000256" key="3">
    <source>
        <dbReference type="RuleBase" id="RU363015"/>
    </source>
</evidence>
<dbReference type="GO" id="GO:0008714">
    <property type="term" value="F:AMP nucleosidase activity"/>
    <property type="evidence" value="ECO:0007669"/>
    <property type="project" value="UniProtKB-EC"/>
</dbReference>
<comment type="similarity">
    <text evidence="2 3">Belongs to the LOG family.</text>
</comment>
<dbReference type="InterPro" id="IPR005269">
    <property type="entry name" value="LOG"/>
</dbReference>
<protein>
    <recommendedName>
        <fullName evidence="3">Cytokinin riboside 5'-monophosphate phosphoribohydrolase</fullName>
        <ecNumber evidence="3">3.2.2.n1</ecNumber>
    </recommendedName>
</protein>
<organism evidence="4 5">
    <name type="scientific">Ottowia testudinis</name>
    <dbReference type="NCBI Taxonomy" id="2816950"/>
    <lineage>
        <taxon>Bacteria</taxon>
        <taxon>Pseudomonadati</taxon>
        <taxon>Pseudomonadota</taxon>
        <taxon>Betaproteobacteria</taxon>
        <taxon>Burkholderiales</taxon>
        <taxon>Comamonadaceae</taxon>
        <taxon>Ottowia</taxon>
    </lineage>
</organism>
<gene>
    <name evidence="4" type="ORF">J1M35_13070</name>
</gene>
<dbReference type="SUPFAM" id="SSF102405">
    <property type="entry name" value="MCP/YpsA-like"/>
    <property type="match status" value="1"/>
</dbReference>
<keyword evidence="3" id="KW-0378">Hydrolase</keyword>
<dbReference type="PANTHER" id="PTHR31223">
    <property type="entry name" value="LOG FAMILY PROTEIN YJL055W"/>
    <property type="match status" value="1"/>
</dbReference>
<dbReference type="Proteomes" id="UP000663903">
    <property type="component" value="Chromosome"/>
</dbReference>
<dbReference type="NCBIfam" id="TIGR00730">
    <property type="entry name" value="Rossman fold protein, TIGR00730 family"/>
    <property type="match status" value="1"/>
</dbReference>
<dbReference type="EC" id="3.2.2.n1" evidence="3"/>
<dbReference type="EMBL" id="CP071796">
    <property type="protein sequence ID" value="QTD44064.1"/>
    <property type="molecule type" value="Genomic_DNA"/>
</dbReference>
<evidence type="ECO:0000256" key="2">
    <source>
        <dbReference type="ARBA" id="ARBA00006763"/>
    </source>
</evidence>
<dbReference type="InterPro" id="IPR031100">
    <property type="entry name" value="LOG_fam"/>
</dbReference>
<dbReference type="GO" id="GO:0009691">
    <property type="term" value="P:cytokinin biosynthetic process"/>
    <property type="evidence" value="ECO:0007669"/>
    <property type="project" value="UniProtKB-UniRule"/>
</dbReference>
<dbReference type="AlphaFoldDB" id="A0A975CEI0"/>
<evidence type="ECO:0000256" key="1">
    <source>
        <dbReference type="ARBA" id="ARBA00000274"/>
    </source>
</evidence>
<dbReference type="RefSeq" id="WP_208007470.1">
    <property type="nucleotide sequence ID" value="NZ_CP071796.1"/>
</dbReference>